<dbReference type="Proteomes" id="UP000094313">
    <property type="component" value="Chromosome"/>
</dbReference>
<reference evidence="6 7" key="1">
    <citation type="submission" date="2016-08" db="EMBL/GenBank/DDBJ databases">
        <authorList>
            <person name="Seilhamer J.J."/>
        </authorList>
    </citation>
    <scope>NUCLEOTIDE SEQUENCE [LARGE SCALE GENOMIC DNA]</scope>
    <source>
        <strain evidence="6 7">DX4</strain>
    </source>
</reference>
<gene>
    <name evidence="6" type="ORF">BFS30_17995</name>
</gene>
<dbReference type="PANTHER" id="PTHR43133">
    <property type="entry name" value="RNA POLYMERASE ECF-TYPE SIGMA FACTO"/>
    <property type="match status" value="1"/>
</dbReference>
<dbReference type="OrthoDB" id="665981at2"/>
<dbReference type="GO" id="GO:0016987">
    <property type="term" value="F:sigma factor activity"/>
    <property type="evidence" value="ECO:0007669"/>
    <property type="project" value="UniProtKB-KW"/>
</dbReference>
<comment type="similarity">
    <text evidence="1">Belongs to the sigma-70 factor family. ECF subfamily.</text>
</comment>
<keyword evidence="7" id="KW-1185">Reference proteome</keyword>
<dbReference type="KEGG" id="psty:BFS30_17995"/>
<dbReference type="Pfam" id="PF08281">
    <property type="entry name" value="Sigma70_r4_2"/>
    <property type="match status" value="1"/>
</dbReference>
<evidence type="ECO:0000313" key="7">
    <source>
        <dbReference type="Proteomes" id="UP000094313"/>
    </source>
</evidence>
<evidence type="ECO:0000259" key="5">
    <source>
        <dbReference type="Pfam" id="PF08281"/>
    </source>
</evidence>
<keyword evidence="4" id="KW-0804">Transcription</keyword>
<dbReference type="InterPro" id="IPR039425">
    <property type="entry name" value="RNA_pol_sigma-70-like"/>
</dbReference>
<evidence type="ECO:0000256" key="3">
    <source>
        <dbReference type="ARBA" id="ARBA00023082"/>
    </source>
</evidence>
<dbReference type="RefSeq" id="WP_069380561.1">
    <property type="nucleotide sequence ID" value="NZ_CP017141.1"/>
</dbReference>
<protein>
    <recommendedName>
        <fullName evidence="5">RNA polymerase sigma factor 70 region 4 type 2 domain-containing protein</fullName>
    </recommendedName>
</protein>
<evidence type="ECO:0000256" key="2">
    <source>
        <dbReference type="ARBA" id="ARBA00023015"/>
    </source>
</evidence>
<feature type="domain" description="RNA polymerase sigma factor 70 region 4 type 2" evidence="5">
    <location>
        <begin position="128"/>
        <end position="175"/>
    </location>
</feature>
<dbReference type="Gene3D" id="1.10.1740.10">
    <property type="match status" value="1"/>
</dbReference>
<dbReference type="InterPro" id="IPR013249">
    <property type="entry name" value="RNA_pol_sigma70_r4_t2"/>
</dbReference>
<dbReference type="NCBIfam" id="TIGR02937">
    <property type="entry name" value="sigma70-ECF"/>
    <property type="match status" value="1"/>
</dbReference>
<organism evidence="6 7">
    <name type="scientific">Pedobacter steynii</name>
    <dbReference type="NCBI Taxonomy" id="430522"/>
    <lineage>
        <taxon>Bacteria</taxon>
        <taxon>Pseudomonadati</taxon>
        <taxon>Bacteroidota</taxon>
        <taxon>Sphingobacteriia</taxon>
        <taxon>Sphingobacteriales</taxon>
        <taxon>Sphingobacteriaceae</taxon>
        <taxon>Pedobacter</taxon>
    </lineage>
</organism>
<dbReference type="SUPFAM" id="SSF88946">
    <property type="entry name" value="Sigma2 domain of RNA polymerase sigma factors"/>
    <property type="match status" value="1"/>
</dbReference>
<dbReference type="GO" id="GO:0006352">
    <property type="term" value="P:DNA-templated transcription initiation"/>
    <property type="evidence" value="ECO:0007669"/>
    <property type="project" value="InterPro"/>
</dbReference>
<accession>A0A1D7QJP1</accession>
<dbReference type="PANTHER" id="PTHR43133:SF46">
    <property type="entry name" value="RNA POLYMERASE SIGMA-70 FACTOR ECF SUBFAMILY"/>
    <property type="match status" value="1"/>
</dbReference>
<dbReference type="InterPro" id="IPR013324">
    <property type="entry name" value="RNA_pol_sigma_r3/r4-like"/>
</dbReference>
<name>A0A1D7QJP1_9SPHI</name>
<evidence type="ECO:0000256" key="4">
    <source>
        <dbReference type="ARBA" id="ARBA00023163"/>
    </source>
</evidence>
<dbReference type="InterPro" id="IPR014284">
    <property type="entry name" value="RNA_pol_sigma-70_dom"/>
</dbReference>
<sequence length="190" mass="22246">MALTQLTDEELFSAVKRDDRKAFDMLYERYWALVYKKAFFYLHDQDACLEIVNDIFLNIWLKRGVSNILIFKNYLASAARFRVYNVLKARKNNNLVYVNSYEMFENNNVERNAGETDMINTEIHSRINGLLNGLPERCKEIFLLSKFGQLSNSEIAVKLSISKRTVENQISLSVKYLKNHYAIQGKRVIK</sequence>
<dbReference type="Gene3D" id="1.10.10.10">
    <property type="entry name" value="Winged helix-like DNA-binding domain superfamily/Winged helix DNA-binding domain"/>
    <property type="match status" value="1"/>
</dbReference>
<keyword evidence="2" id="KW-0805">Transcription regulation</keyword>
<evidence type="ECO:0000313" key="6">
    <source>
        <dbReference type="EMBL" id="AOM78897.1"/>
    </source>
</evidence>
<dbReference type="GO" id="GO:0003677">
    <property type="term" value="F:DNA binding"/>
    <property type="evidence" value="ECO:0007669"/>
    <property type="project" value="InterPro"/>
</dbReference>
<dbReference type="InterPro" id="IPR036388">
    <property type="entry name" value="WH-like_DNA-bd_sf"/>
</dbReference>
<dbReference type="InterPro" id="IPR013325">
    <property type="entry name" value="RNA_pol_sigma_r2"/>
</dbReference>
<dbReference type="EMBL" id="CP017141">
    <property type="protein sequence ID" value="AOM78897.1"/>
    <property type="molecule type" value="Genomic_DNA"/>
</dbReference>
<dbReference type="SUPFAM" id="SSF88659">
    <property type="entry name" value="Sigma3 and sigma4 domains of RNA polymerase sigma factors"/>
    <property type="match status" value="1"/>
</dbReference>
<dbReference type="AlphaFoldDB" id="A0A1D7QJP1"/>
<proteinExistence type="inferred from homology"/>
<keyword evidence="3" id="KW-0731">Sigma factor</keyword>
<evidence type="ECO:0000256" key="1">
    <source>
        <dbReference type="ARBA" id="ARBA00010641"/>
    </source>
</evidence>